<dbReference type="InterPro" id="IPR002501">
    <property type="entry name" value="PsdUridine_synth_N"/>
</dbReference>
<dbReference type="Gene3D" id="3.30.2350.10">
    <property type="entry name" value="Pseudouridine synthase"/>
    <property type="match status" value="1"/>
</dbReference>
<keyword evidence="9" id="KW-1185">Reference proteome</keyword>
<feature type="domain" description="Pseudouridine synthase II N-terminal" evidence="6">
    <location>
        <begin position="32"/>
        <end position="180"/>
    </location>
</feature>
<dbReference type="Pfam" id="PF01509">
    <property type="entry name" value="TruB_N"/>
    <property type="match status" value="1"/>
</dbReference>
<dbReference type="GO" id="GO:1990481">
    <property type="term" value="P:mRNA pseudouridine synthesis"/>
    <property type="evidence" value="ECO:0007669"/>
    <property type="project" value="TreeGrafter"/>
</dbReference>
<comment type="caution">
    <text evidence="8">The sequence shown here is derived from an EMBL/GenBank/DDBJ whole genome shotgun (WGS) entry which is preliminary data.</text>
</comment>
<comment type="catalytic activity">
    <reaction evidence="1 5">
        <text>uridine(55) in tRNA = pseudouridine(55) in tRNA</text>
        <dbReference type="Rhea" id="RHEA:42532"/>
        <dbReference type="Rhea" id="RHEA-COMP:10101"/>
        <dbReference type="Rhea" id="RHEA-COMP:10102"/>
        <dbReference type="ChEBI" id="CHEBI:65314"/>
        <dbReference type="ChEBI" id="CHEBI:65315"/>
        <dbReference type="EC" id="5.4.99.25"/>
    </reaction>
</comment>
<dbReference type="GO" id="GO:0031119">
    <property type="term" value="P:tRNA pseudouridine synthesis"/>
    <property type="evidence" value="ECO:0007669"/>
    <property type="project" value="UniProtKB-UniRule"/>
</dbReference>
<accession>A0A154WHB0</accession>
<dbReference type="AlphaFoldDB" id="A0A154WHB0"/>
<dbReference type="EMBL" id="LPXN01000001">
    <property type="protein sequence ID" value="KZD12918.1"/>
    <property type="molecule type" value="Genomic_DNA"/>
</dbReference>
<dbReference type="GO" id="GO:0160148">
    <property type="term" value="F:tRNA pseudouridine(55) synthase activity"/>
    <property type="evidence" value="ECO:0007669"/>
    <property type="project" value="UniProtKB-EC"/>
</dbReference>
<keyword evidence="4 5" id="KW-0413">Isomerase</keyword>
<evidence type="ECO:0000256" key="1">
    <source>
        <dbReference type="ARBA" id="ARBA00000385"/>
    </source>
</evidence>
<evidence type="ECO:0000256" key="2">
    <source>
        <dbReference type="ARBA" id="ARBA00005642"/>
    </source>
</evidence>
<name>A0A154WHB0_9PROT</name>
<dbReference type="GO" id="GO:0003723">
    <property type="term" value="F:RNA binding"/>
    <property type="evidence" value="ECO:0007669"/>
    <property type="project" value="InterPro"/>
</dbReference>
<dbReference type="HAMAP" id="MF_01080">
    <property type="entry name" value="TruB_bact"/>
    <property type="match status" value="1"/>
</dbReference>
<dbReference type="InterPro" id="IPR032819">
    <property type="entry name" value="TruB_C"/>
</dbReference>
<dbReference type="STRING" id="580166.AUP43_00865"/>
<feature type="active site" description="Nucleophile" evidence="5">
    <location>
        <position position="47"/>
    </location>
</feature>
<dbReference type="Proteomes" id="UP000076400">
    <property type="component" value="Unassembled WGS sequence"/>
</dbReference>
<dbReference type="Pfam" id="PF16198">
    <property type="entry name" value="TruB_C_2"/>
    <property type="match status" value="1"/>
</dbReference>
<evidence type="ECO:0000313" key="8">
    <source>
        <dbReference type="EMBL" id="KZD12918.1"/>
    </source>
</evidence>
<evidence type="ECO:0000256" key="5">
    <source>
        <dbReference type="HAMAP-Rule" id="MF_01080"/>
    </source>
</evidence>
<comment type="function">
    <text evidence="5">Responsible for synthesis of pseudouridine from uracil-55 in the psi GC loop of transfer RNAs.</text>
</comment>
<reference evidence="8 9" key="1">
    <citation type="submission" date="2015-12" db="EMBL/GenBank/DDBJ databases">
        <title>Genome sequence of Oceanibaculum pacificum MCCC 1A02656.</title>
        <authorList>
            <person name="Lu L."/>
            <person name="Lai Q."/>
            <person name="Shao Z."/>
            <person name="Qian P."/>
        </authorList>
    </citation>
    <scope>NUCLEOTIDE SEQUENCE [LARGE SCALE GENOMIC DNA]</scope>
    <source>
        <strain evidence="8 9">MCCC 1A02656</strain>
    </source>
</reference>
<dbReference type="CDD" id="cd02573">
    <property type="entry name" value="PseudoU_synth_EcTruB"/>
    <property type="match status" value="1"/>
</dbReference>
<dbReference type="InterPro" id="IPR014780">
    <property type="entry name" value="tRNA_psdUridine_synth_TruB"/>
</dbReference>
<feature type="domain" description="tRNA pseudouridylate synthase B C-terminal" evidence="7">
    <location>
        <begin position="181"/>
        <end position="239"/>
    </location>
</feature>
<dbReference type="RefSeq" id="WP_067551259.1">
    <property type="nucleotide sequence ID" value="NZ_LPXN01000001.1"/>
</dbReference>
<evidence type="ECO:0000259" key="7">
    <source>
        <dbReference type="Pfam" id="PF16198"/>
    </source>
</evidence>
<sequence length="308" mass="33401">MARKRRGEKVDGWLILDKPEGLNSTRAVSVVRRVFNAAKAGHAGTLDPLATGVLPIALGEGTKTVPFVMDGRKSYRFEVRWGQATATDDREGDVTATSETRPTAAEIQAALPGFLGEIEQVPPRYSAIKIDGERAYDLARADAPVEMKSRIVTVTRLELMRIVDADTAEFELDCGKGTYVRSLGRDLALALGTVGHVHSLRRLRSGPFTLEHAISLDLLDGPEQVPAPQSHLLPIETALDDIPALALNGMEATLMRNGQAVPLFRAVDLQRLGDLEEGDMVCTVSDGKPVALARFSQGRLHPVRVLNL</sequence>
<evidence type="ECO:0000256" key="3">
    <source>
        <dbReference type="ARBA" id="ARBA00022694"/>
    </source>
</evidence>
<evidence type="ECO:0000256" key="4">
    <source>
        <dbReference type="ARBA" id="ARBA00023235"/>
    </source>
</evidence>
<gene>
    <name evidence="5" type="primary">truB</name>
    <name evidence="8" type="ORF">AUP43_00865</name>
</gene>
<keyword evidence="3 5" id="KW-0819">tRNA processing</keyword>
<protein>
    <recommendedName>
        <fullName evidence="5">tRNA pseudouridine synthase B</fullName>
        <ecNumber evidence="5">5.4.99.25</ecNumber>
    </recommendedName>
    <alternativeName>
        <fullName evidence="5">tRNA pseudouridine(55) synthase</fullName>
        <shortName evidence="5">Psi55 synthase</shortName>
    </alternativeName>
    <alternativeName>
        <fullName evidence="5">tRNA pseudouridylate synthase</fullName>
    </alternativeName>
    <alternativeName>
        <fullName evidence="5">tRNA-uridine isomerase</fullName>
    </alternativeName>
</protein>
<dbReference type="SUPFAM" id="SSF55120">
    <property type="entry name" value="Pseudouridine synthase"/>
    <property type="match status" value="1"/>
</dbReference>
<organism evidence="8 9">
    <name type="scientific">Oceanibaculum pacificum</name>
    <dbReference type="NCBI Taxonomy" id="580166"/>
    <lineage>
        <taxon>Bacteria</taxon>
        <taxon>Pseudomonadati</taxon>
        <taxon>Pseudomonadota</taxon>
        <taxon>Alphaproteobacteria</taxon>
        <taxon>Rhodospirillales</taxon>
        <taxon>Oceanibaculaceae</taxon>
        <taxon>Oceanibaculum</taxon>
    </lineage>
</organism>
<dbReference type="NCBIfam" id="TIGR00431">
    <property type="entry name" value="TruB"/>
    <property type="match status" value="1"/>
</dbReference>
<dbReference type="PANTHER" id="PTHR13767">
    <property type="entry name" value="TRNA-PSEUDOURIDINE SYNTHASE"/>
    <property type="match status" value="1"/>
</dbReference>
<evidence type="ECO:0000259" key="6">
    <source>
        <dbReference type="Pfam" id="PF01509"/>
    </source>
</evidence>
<dbReference type="EC" id="5.4.99.25" evidence="5"/>
<comment type="similarity">
    <text evidence="2 5">Belongs to the pseudouridine synthase TruB family. Type 1 subfamily.</text>
</comment>
<dbReference type="OrthoDB" id="9802309at2"/>
<dbReference type="PANTHER" id="PTHR13767:SF2">
    <property type="entry name" value="PSEUDOURIDYLATE SYNTHASE TRUB1"/>
    <property type="match status" value="1"/>
</dbReference>
<proteinExistence type="inferred from homology"/>
<evidence type="ECO:0000313" key="9">
    <source>
        <dbReference type="Proteomes" id="UP000076400"/>
    </source>
</evidence>
<dbReference type="InterPro" id="IPR020103">
    <property type="entry name" value="PsdUridine_synth_cat_dom_sf"/>
</dbReference>